<dbReference type="SUPFAM" id="SSF48208">
    <property type="entry name" value="Six-hairpin glycosidases"/>
    <property type="match status" value="1"/>
</dbReference>
<evidence type="ECO:0000256" key="4">
    <source>
        <dbReference type="ARBA" id="ARBA00022801"/>
    </source>
</evidence>
<dbReference type="InterPro" id="IPR000165">
    <property type="entry name" value="Glucoamylase"/>
</dbReference>
<dbReference type="Proteomes" id="UP001140217">
    <property type="component" value="Unassembled WGS sequence"/>
</dbReference>
<dbReference type="GO" id="GO:0000272">
    <property type="term" value="P:polysaccharide catabolic process"/>
    <property type="evidence" value="ECO:0007669"/>
    <property type="project" value="UniProtKB-KW"/>
</dbReference>
<dbReference type="Pfam" id="PF00723">
    <property type="entry name" value="Glyco_hydro_15"/>
    <property type="match status" value="1"/>
</dbReference>
<organism evidence="10 11">
    <name type="scientific">Coemansia javaensis</name>
    <dbReference type="NCBI Taxonomy" id="2761396"/>
    <lineage>
        <taxon>Eukaryota</taxon>
        <taxon>Fungi</taxon>
        <taxon>Fungi incertae sedis</taxon>
        <taxon>Zoopagomycota</taxon>
        <taxon>Kickxellomycotina</taxon>
        <taxon>Kickxellomycetes</taxon>
        <taxon>Kickxellales</taxon>
        <taxon>Kickxellaceae</taxon>
        <taxon>Coemansia</taxon>
    </lineage>
</organism>
<dbReference type="InterPro" id="IPR012341">
    <property type="entry name" value="6hp_glycosidase-like_sf"/>
</dbReference>
<keyword evidence="8" id="KW-0732">Signal</keyword>
<proteinExistence type="inferred from homology"/>
<dbReference type="EC" id="3.2.1.3" evidence="3"/>
<comment type="caution">
    <text evidence="10">The sequence shown here is derived from an EMBL/GenBank/DDBJ whole genome shotgun (WGS) entry which is preliminary data.</text>
</comment>
<comment type="similarity">
    <text evidence="2">Belongs to the glycosyl hydrolase 15 family.</text>
</comment>
<keyword evidence="7" id="KW-0624">Polysaccharide degradation</keyword>
<keyword evidence="4" id="KW-0378">Hydrolase</keyword>
<evidence type="ECO:0000256" key="8">
    <source>
        <dbReference type="SAM" id="SignalP"/>
    </source>
</evidence>
<evidence type="ECO:0000256" key="3">
    <source>
        <dbReference type="ARBA" id="ARBA00012593"/>
    </source>
</evidence>
<dbReference type="PANTHER" id="PTHR31616:SF9">
    <property type="entry name" value="GLUCOAMYLASE, INTRACELLULAR SPORULATION-SPECIFIC"/>
    <property type="match status" value="1"/>
</dbReference>
<dbReference type="InterPro" id="IPR008928">
    <property type="entry name" value="6-hairpin_glycosidase_sf"/>
</dbReference>
<keyword evidence="6" id="KW-0326">Glycosidase</keyword>
<gene>
    <name evidence="10" type="ORF">H4R18_004301</name>
</gene>
<dbReference type="AlphaFoldDB" id="A0A9W8H9E7"/>
<name>A0A9W8H9E7_9FUNG</name>
<accession>A0A9W8H9E7</accession>
<dbReference type="GO" id="GO:0004339">
    <property type="term" value="F:glucan 1,4-alpha-glucosidase activity"/>
    <property type="evidence" value="ECO:0007669"/>
    <property type="project" value="UniProtKB-EC"/>
</dbReference>
<feature type="domain" description="GH15-like" evidence="9">
    <location>
        <begin position="69"/>
        <end position="502"/>
    </location>
</feature>
<feature type="signal peptide" evidence="8">
    <location>
        <begin position="1"/>
        <end position="24"/>
    </location>
</feature>
<evidence type="ECO:0000313" key="11">
    <source>
        <dbReference type="Proteomes" id="UP001140217"/>
    </source>
</evidence>
<reference evidence="10" key="1">
    <citation type="submission" date="2022-07" db="EMBL/GenBank/DDBJ databases">
        <title>Phylogenomic reconstructions and comparative analyses of Kickxellomycotina fungi.</title>
        <authorList>
            <person name="Reynolds N.K."/>
            <person name="Stajich J.E."/>
            <person name="Barry K."/>
            <person name="Grigoriev I.V."/>
            <person name="Crous P."/>
            <person name="Smith M.E."/>
        </authorList>
    </citation>
    <scope>NUCLEOTIDE SEQUENCE</scope>
    <source>
        <strain evidence="10">NBRC 105414</strain>
    </source>
</reference>
<evidence type="ECO:0000256" key="5">
    <source>
        <dbReference type="ARBA" id="ARBA00023277"/>
    </source>
</evidence>
<feature type="chain" id="PRO_5040763376" description="glucan 1,4-alpha-glucosidase" evidence="8">
    <location>
        <begin position="25"/>
        <end position="516"/>
    </location>
</feature>
<dbReference type="PRINTS" id="PR00736">
    <property type="entry name" value="GLHYDRLASE15"/>
</dbReference>
<dbReference type="Gene3D" id="1.50.10.10">
    <property type="match status" value="1"/>
</dbReference>
<dbReference type="PANTHER" id="PTHR31616">
    <property type="entry name" value="TREHALASE"/>
    <property type="match status" value="1"/>
</dbReference>
<evidence type="ECO:0000256" key="6">
    <source>
        <dbReference type="ARBA" id="ARBA00023295"/>
    </source>
</evidence>
<evidence type="ECO:0000256" key="1">
    <source>
        <dbReference type="ARBA" id="ARBA00001863"/>
    </source>
</evidence>
<evidence type="ECO:0000256" key="7">
    <source>
        <dbReference type="ARBA" id="ARBA00023326"/>
    </source>
</evidence>
<dbReference type="GO" id="GO:0000324">
    <property type="term" value="C:fungal-type vacuole"/>
    <property type="evidence" value="ECO:0007669"/>
    <property type="project" value="TreeGrafter"/>
</dbReference>
<protein>
    <recommendedName>
        <fullName evidence="3">glucan 1,4-alpha-glucosidase</fullName>
        <ecNumber evidence="3">3.2.1.3</ecNumber>
    </recommendedName>
</protein>
<evidence type="ECO:0000256" key="2">
    <source>
        <dbReference type="ARBA" id="ARBA00006188"/>
    </source>
</evidence>
<keyword evidence="11" id="KW-1185">Reference proteome</keyword>
<sequence>MAVTATTFHALLVLAAAVLPAAAAAALDIGRQRPFEGARSTVGEWALQQDAHAQRRILANIAPFSGDGGAMPGAVCASPSRAHPDYYYAWTRDAALVMREVLEWAAASNGNNNSTDEAALRERMDSYVAFTRHVQRAGGLGDAKFHMDGAPFRGPWCNPQHDGPAIRARTMMAYMRLLAARSNATAADADADASGAVYRVVVRDLDHVADAWPCAGGCDIWEEVRGRHFYTLLAQQRALAEGARVAAAAGDAPRARRFRDAAAAIAPELRRFWDAGRGYIVATVDRSDGPPAKRSGLDAQVLLAVLHHAPDMVGAAHVTDTVLSLVRAFEPMYAVNRAVRAEVGGRSVPVGVAVGRYPEDVYDGDGSSAGNPWSLATSAVAEYHYRLALRLVSAATRDNDALLMPASLARLVAWTRGFHGHDKASTDLLLGLPPPSPGAPVRGAALRGLLHYLLASGDLYMARVAYHTGRDRTMHEQWSRASGYGRGAIHLTWSYAAHMSASRARAMLVRELERMT</sequence>
<dbReference type="InterPro" id="IPR011613">
    <property type="entry name" value="GH15-like"/>
</dbReference>
<dbReference type="OrthoDB" id="6123450at2759"/>
<evidence type="ECO:0000259" key="9">
    <source>
        <dbReference type="Pfam" id="PF00723"/>
    </source>
</evidence>
<keyword evidence="5" id="KW-0119">Carbohydrate metabolism</keyword>
<evidence type="ECO:0000313" key="10">
    <source>
        <dbReference type="EMBL" id="KAJ2778939.1"/>
    </source>
</evidence>
<dbReference type="EMBL" id="JANBUL010000202">
    <property type="protein sequence ID" value="KAJ2778939.1"/>
    <property type="molecule type" value="Genomic_DNA"/>
</dbReference>
<comment type="catalytic activity">
    <reaction evidence="1">
        <text>Hydrolysis of terminal (1-&gt;4)-linked alpha-D-glucose residues successively from non-reducing ends of the chains with release of beta-D-glucose.</text>
        <dbReference type="EC" id="3.2.1.3"/>
    </reaction>
</comment>